<feature type="transmembrane region" description="Helical" evidence="9">
    <location>
        <begin position="372"/>
        <end position="392"/>
    </location>
</feature>
<dbReference type="GO" id="GO:0009636">
    <property type="term" value="P:response to toxic substance"/>
    <property type="evidence" value="ECO:0007669"/>
    <property type="project" value="UniProtKB-ARBA"/>
</dbReference>
<dbReference type="GO" id="GO:0042910">
    <property type="term" value="F:xenobiotic transmembrane transporter activity"/>
    <property type="evidence" value="ECO:0007669"/>
    <property type="project" value="TreeGrafter"/>
</dbReference>
<feature type="transmembrane region" description="Helical" evidence="9">
    <location>
        <begin position="443"/>
        <end position="463"/>
    </location>
</feature>
<feature type="transmembrane region" description="Helical" evidence="9">
    <location>
        <begin position="12"/>
        <end position="30"/>
    </location>
</feature>
<evidence type="ECO:0000256" key="5">
    <source>
        <dbReference type="ARBA" id="ARBA00022519"/>
    </source>
</evidence>
<comment type="caution">
    <text evidence="9">Lacks conserved residue(s) required for the propagation of feature annotation.</text>
</comment>
<dbReference type="RefSeq" id="WP_106773241.1">
    <property type="nucleotide sequence ID" value="NZ_PXYK01000015.1"/>
</dbReference>
<feature type="transmembrane region" description="Helical" evidence="9">
    <location>
        <begin position="475"/>
        <end position="502"/>
    </location>
</feature>
<dbReference type="SUPFAM" id="SSF82714">
    <property type="entry name" value="Multidrug efflux transporter AcrB TolC docking domain, DN and DC subdomains"/>
    <property type="match status" value="2"/>
</dbReference>
<dbReference type="InterPro" id="IPR027463">
    <property type="entry name" value="AcrB_DN_DC_subdom"/>
</dbReference>
<dbReference type="Gene3D" id="3.30.70.1430">
    <property type="entry name" value="Multidrug efflux transporter AcrB pore domain"/>
    <property type="match status" value="2"/>
</dbReference>
<feature type="transmembrane region" description="Helical" evidence="9">
    <location>
        <begin position="539"/>
        <end position="556"/>
    </location>
</feature>
<keyword evidence="11" id="KW-1185">Reference proteome</keyword>
<dbReference type="InterPro" id="IPR004764">
    <property type="entry name" value="MdtF-like"/>
</dbReference>
<comment type="similarity">
    <text evidence="2 9">Belongs to the resistance-nodulation-cell division (RND) (TC 2.A.6) family.</text>
</comment>
<dbReference type="Gene3D" id="1.20.1640.10">
    <property type="entry name" value="Multidrug efflux transporter AcrB transmembrane domain"/>
    <property type="match status" value="2"/>
</dbReference>
<keyword evidence="6 9" id="KW-0812">Transmembrane</keyword>
<feature type="transmembrane region" description="Helical" evidence="9">
    <location>
        <begin position="926"/>
        <end position="949"/>
    </location>
</feature>
<evidence type="ECO:0000256" key="2">
    <source>
        <dbReference type="ARBA" id="ARBA00010942"/>
    </source>
</evidence>
<dbReference type="GO" id="GO:0015562">
    <property type="term" value="F:efflux transmembrane transporter activity"/>
    <property type="evidence" value="ECO:0007669"/>
    <property type="project" value="InterPro"/>
</dbReference>
<name>A0A2P7S6A2_9HYPH</name>
<keyword evidence="5 9" id="KW-0997">Cell inner membrane</keyword>
<comment type="caution">
    <text evidence="10">The sequence shown here is derived from an EMBL/GenBank/DDBJ whole genome shotgun (WGS) entry which is preliminary data.</text>
</comment>
<feature type="transmembrane region" description="Helical" evidence="9">
    <location>
        <begin position="970"/>
        <end position="990"/>
    </location>
</feature>
<dbReference type="NCBIfam" id="NF000282">
    <property type="entry name" value="RND_permease_1"/>
    <property type="match status" value="1"/>
</dbReference>
<evidence type="ECO:0000256" key="8">
    <source>
        <dbReference type="ARBA" id="ARBA00023136"/>
    </source>
</evidence>
<evidence type="ECO:0000256" key="7">
    <source>
        <dbReference type="ARBA" id="ARBA00022989"/>
    </source>
</evidence>
<dbReference type="SUPFAM" id="SSF82693">
    <property type="entry name" value="Multidrug efflux transporter AcrB pore domain, PN1, PN2, PC1 and PC2 subdomains"/>
    <property type="match status" value="3"/>
</dbReference>
<dbReference type="SUPFAM" id="SSF82866">
    <property type="entry name" value="Multidrug efflux transporter AcrB transmembrane domain"/>
    <property type="match status" value="2"/>
</dbReference>
<dbReference type="Gene3D" id="3.30.2090.10">
    <property type="entry name" value="Multidrug efflux transporter AcrB TolC docking domain, DN and DC subdomains"/>
    <property type="match status" value="2"/>
</dbReference>
<dbReference type="FunFam" id="1.20.1640.10:FF:000001">
    <property type="entry name" value="Efflux pump membrane transporter"/>
    <property type="match status" value="1"/>
</dbReference>
<evidence type="ECO:0000256" key="6">
    <source>
        <dbReference type="ARBA" id="ARBA00022692"/>
    </source>
</evidence>
<accession>A0A2P7S6A2</accession>
<keyword evidence="3 9" id="KW-0813">Transport</keyword>
<comment type="subcellular location">
    <subcellularLocation>
        <location evidence="1 9">Cell inner membrane</location>
        <topology evidence="1 9">Multi-pass membrane protein</topology>
    </subcellularLocation>
</comment>
<evidence type="ECO:0000256" key="4">
    <source>
        <dbReference type="ARBA" id="ARBA00022475"/>
    </source>
</evidence>
<sequence>MVGFFIQRPVFASAIAIIMMLAGGICYFLLPVSQFPDITPPQIVVAANYPGASAQVVADTVTTPLEQQLNGVPGMLYMSSTSSNDGSSRITISFEVGYDIDVAAMDVQNRVSQAAPSLPALVNQTGVTVTKQNPNFTVLVAIGSPGNAVDFTTLSNYAYLQVLDPIKRLPGVGEVLFFGERRYSMRVWLDPDKMTSLGITAVDVQNVVAEQNIQVAAGKIGQAPAPAGTAFEMQVNAVGRLSDPEQFGEIVLRVDPATGAAVRLRDVAKIELGALLYSSSVNLNNRETEQQVVVLAVLQAPGSNALDLQSRVKAKMDDLSTRFPAGVSYNMFYDTTRFVSAAMTDVIVTLVEALLLVIFVVFIFLQSWRTTIIPLIAIPVSLIATLVFMYLLGFSLNMLSLLGMVLAIGLVVDDAIVVVENVERQLEAGLAPLAAARKAMQEVTGPIIATTAVLMAVFIPVAFIPGVAGRLYNQFALTVAISFGISAFNSLTLSPALAAAFLRYRGEPQFFVFRWFNNGFHWLADAYAGSIRGLIRLRWALLVVFVAALAGTWMLFQRIPSTFLPVEDQGYFFVVLQLPDGASLERTEAVARKSEEMLRSLPGVTTVGSVVGFSFLSFANQSNAGVQFVILDPWDERGPEEGAVALRERAQQMLFQIPDAMVLAFDPPSIQGLGATGGFEFQVEDLTGQGAVALDQATQALIAEARKQPEINPYALFTTFSTSTPQLQYDLDRNKAKLLGLNLPDIFNTLQIYLGSLYVNDFNLFGRTFRVTLQADPKARASTADISRLYVRNTAGEMVPLSTLGSLRPIAGPETVTHYNNYPSALVNGAAAPGYSSSQAIAAMERAAATALPRDFSFEWTGITYQEIRAGSIALLVFGLAIVFCFLILAAQYESWSMPFMVLLAVPLALLGALVGLWFRGMQIDVYSQIGFVMLIGLAAKNAILIVEFAKRRREEGLEIVEAAAEAAKLRLRPILMTAFAFILGVVPLMKATGAGAASRQSLGTTVFGGMLAATVLTLIFVPVFYAVLEQWRERFSPAAAHPSMPAHGPERAEPAE</sequence>
<dbReference type="PRINTS" id="PR00702">
    <property type="entry name" value="ACRIFLAVINRP"/>
</dbReference>
<evidence type="ECO:0000313" key="10">
    <source>
        <dbReference type="EMBL" id="PSJ58004.1"/>
    </source>
</evidence>
<dbReference type="Gene3D" id="3.30.70.1440">
    <property type="entry name" value="Multidrug efflux transporter AcrB pore domain"/>
    <property type="match status" value="1"/>
</dbReference>
<keyword evidence="4" id="KW-1003">Cell membrane</keyword>
<protein>
    <recommendedName>
        <fullName evidence="9">Efflux pump membrane transporter</fullName>
    </recommendedName>
</protein>
<dbReference type="InterPro" id="IPR001036">
    <property type="entry name" value="Acrflvin-R"/>
</dbReference>
<dbReference type="Gene3D" id="3.30.70.1320">
    <property type="entry name" value="Multidrug efflux transporter AcrB pore domain like"/>
    <property type="match status" value="1"/>
</dbReference>
<dbReference type="PANTHER" id="PTHR32063:SF11">
    <property type="entry name" value="CATION OR DRUG EFFLUX SYSTEM PROTEIN"/>
    <property type="match status" value="1"/>
</dbReference>
<reference evidence="10 11" key="1">
    <citation type="submission" date="2018-03" db="EMBL/GenBank/DDBJ databases">
        <title>The draft genome of Mesorhizobium sp. 6GN-30.</title>
        <authorList>
            <person name="Liu L."/>
            <person name="Li L."/>
            <person name="Wang T."/>
            <person name="Zhang X."/>
            <person name="Liang L."/>
        </authorList>
    </citation>
    <scope>NUCLEOTIDE SEQUENCE [LARGE SCALE GENOMIC DNA]</scope>
    <source>
        <strain evidence="10 11">6GN30</strain>
    </source>
</reference>
<proteinExistence type="inferred from homology"/>
<keyword evidence="8 9" id="KW-0472">Membrane</keyword>
<dbReference type="Proteomes" id="UP000241229">
    <property type="component" value="Unassembled WGS sequence"/>
</dbReference>
<feature type="transmembrane region" description="Helical" evidence="9">
    <location>
        <begin position="873"/>
        <end position="893"/>
    </location>
</feature>
<feature type="transmembrane region" description="Helical" evidence="9">
    <location>
        <begin position="900"/>
        <end position="920"/>
    </location>
</feature>
<feature type="transmembrane region" description="Helical" evidence="9">
    <location>
        <begin position="346"/>
        <end position="365"/>
    </location>
</feature>
<dbReference type="AlphaFoldDB" id="A0A2P7S6A2"/>
<evidence type="ECO:0000256" key="3">
    <source>
        <dbReference type="ARBA" id="ARBA00022448"/>
    </source>
</evidence>
<evidence type="ECO:0000313" key="11">
    <source>
        <dbReference type="Proteomes" id="UP000241229"/>
    </source>
</evidence>
<gene>
    <name evidence="10" type="ORF">C7I84_16185</name>
</gene>
<feature type="transmembrane region" description="Helical" evidence="9">
    <location>
        <begin position="1010"/>
        <end position="1029"/>
    </location>
</feature>
<keyword evidence="7 9" id="KW-1133">Transmembrane helix</keyword>
<evidence type="ECO:0000256" key="9">
    <source>
        <dbReference type="RuleBase" id="RU364070"/>
    </source>
</evidence>
<dbReference type="FunFam" id="3.30.70.1430:FF:000001">
    <property type="entry name" value="Efflux pump membrane transporter"/>
    <property type="match status" value="1"/>
</dbReference>
<evidence type="ECO:0000256" key="1">
    <source>
        <dbReference type="ARBA" id="ARBA00004429"/>
    </source>
</evidence>
<dbReference type="PANTHER" id="PTHR32063">
    <property type="match status" value="1"/>
</dbReference>
<dbReference type="NCBIfam" id="TIGR00915">
    <property type="entry name" value="2A0602"/>
    <property type="match status" value="1"/>
</dbReference>
<dbReference type="EMBL" id="PXYK01000015">
    <property type="protein sequence ID" value="PSJ58004.1"/>
    <property type="molecule type" value="Genomic_DNA"/>
</dbReference>
<dbReference type="GO" id="GO:0005886">
    <property type="term" value="C:plasma membrane"/>
    <property type="evidence" value="ECO:0007669"/>
    <property type="project" value="UniProtKB-SubCell"/>
</dbReference>
<organism evidence="10 11">
    <name type="scientific">Kumtagia ephedrae</name>
    <dbReference type="NCBI Taxonomy" id="2116701"/>
    <lineage>
        <taxon>Bacteria</taxon>
        <taxon>Pseudomonadati</taxon>
        <taxon>Pseudomonadota</taxon>
        <taxon>Alphaproteobacteria</taxon>
        <taxon>Hyphomicrobiales</taxon>
        <taxon>Phyllobacteriaceae</taxon>
        <taxon>Kumtagia</taxon>
    </lineage>
</organism>
<dbReference type="Pfam" id="PF00873">
    <property type="entry name" value="ACR_tran"/>
    <property type="match status" value="1"/>
</dbReference>
<dbReference type="OrthoDB" id="9807350at2"/>